<protein>
    <submittedName>
        <fullName evidence="2">Polysaccharide pyruvyl transferase family protein</fullName>
    </submittedName>
</protein>
<dbReference type="Pfam" id="PF04230">
    <property type="entry name" value="PS_pyruv_trans"/>
    <property type="match status" value="1"/>
</dbReference>
<evidence type="ECO:0000313" key="2">
    <source>
        <dbReference type="EMBL" id="TNU96256.1"/>
    </source>
</evidence>
<dbReference type="AlphaFoldDB" id="A0A5C5CBB4"/>
<organism evidence="2 3">
    <name type="scientific">Eggerthella lenta</name>
    <name type="common">Eubacterium lentum</name>
    <dbReference type="NCBI Taxonomy" id="84112"/>
    <lineage>
        <taxon>Bacteria</taxon>
        <taxon>Bacillati</taxon>
        <taxon>Actinomycetota</taxon>
        <taxon>Coriobacteriia</taxon>
        <taxon>Eggerthellales</taxon>
        <taxon>Eggerthellaceae</taxon>
        <taxon>Eggerthella</taxon>
    </lineage>
</organism>
<name>A0A5C5CBB4_EGGLN</name>
<keyword evidence="2" id="KW-0808">Transferase</keyword>
<dbReference type="Proteomes" id="UP000312594">
    <property type="component" value="Unassembled WGS sequence"/>
</dbReference>
<comment type="caution">
    <text evidence="2">The sequence shown here is derived from an EMBL/GenBank/DDBJ whole genome shotgun (WGS) entry which is preliminary data.</text>
</comment>
<reference evidence="2 3" key="1">
    <citation type="journal article" date="2005" name="Appl. Environ. Microbiol.">
        <title>Intestinal bacterial communities that produce active estrogen-like compounds enterodiol and enterolactone in humans.</title>
        <authorList>
            <person name="Clavel T."/>
            <person name="Henderson G."/>
            <person name="Alpert C.A."/>
            <person name="Philippe C."/>
            <person name="Rigottier-Gois L."/>
            <person name="Dore J."/>
            <person name="Blaut M."/>
        </authorList>
    </citation>
    <scope>NUCLEOTIDE SEQUENCE [LARGE SCALE GENOMIC DNA]</scope>
    <source>
        <strain evidence="2 3">SECO-MT75m2</strain>
    </source>
</reference>
<proteinExistence type="predicted"/>
<evidence type="ECO:0000259" key="1">
    <source>
        <dbReference type="Pfam" id="PF04230"/>
    </source>
</evidence>
<dbReference type="GO" id="GO:0016740">
    <property type="term" value="F:transferase activity"/>
    <property type="evidence" value="ECO:0007669"/>
    <property type="project" value="UniProtKB-KW"/>
</dbReference>
<dbReference type="InterPro" id="IPR007345">
    <property type="entry name" value="Polysacch_pyruvyl_Trfase"/>
</dbReference>
<gene>
    <name evidence="2" type="ORF">FIC87_00785</name>
</gene>
<dbReference type="EMBL" id="VEVP01000001">
    <property type="protein sequence ID" value="TNU96256.1"/>
    <property type="molecule type" value="Genomic_DNA"/>
</dbReference>
<evidence type="ECO:0000313" key="3">
    <source>
        <dbReference type="Proteomes" id="UP000312594"/>
    </source>
</evidence>
<dbReference type="RefSeq" id="WP_114550918.1">
    <property type="nucleotide sequence ID" value="NZ_CP089333.1"/>
</dbReference>
<accession>A0A5C5CBB4</accession>
<feature type="domain" description="Polysaccharide pyruvyl transferase" evidence="1">
    <location>
        <begin position="24"/>
        <end position="313"/>
    </location>
</feature>
<sequence length="380" mass="42652">MMEEKSVGSCPTAGIVTFHKSLSYGGCLQAYATYLLLQGFGYETFFVDYENPYEARMKSNAVFRYGTFRERLAAFVKKSVYHQEEFQKRAFESFHRALPVTPRSYDNAADMDEVSADVLLVASDQVWNPKITGSIDPAFFLDFGVAERRLSLASSMGSYKLSQDEAVICGKHLERFHSVSVREEFAREQIQDLCHCDVHVALDPTLQIEAERWREYETEPKLDVSDGFILVFMVSSSPSRYEKILSALRARWGIPVVMVRLNSKRVAGVDHIIPATPFELLWLIDNATFVLTDSFHGIAFCSNLETPFAALPNISNNVRLEELLTSMELEDCMIDEADLGTLALNGVTFEGARAVLDKRRSEDARWLAAALGKADGSAQC</sequence>